<reference evidence="2" key="1">
    <citation type="submission" date="2015-04" db="UniProtKB">
        <authorList>
            <consortium name="EnsemblPlants"/>
        </authorList>
    </citation>
    <scope>IDENTIFICATION</scope>
</reference>
<dbReference type="Gramene" id="OPUNC04G08040.1">
    <property type="protein sequence ID" value="OPUNC04G08040.1"/>
    <property type="gene ID" value="OPUNC04G08040"/>
</dbReference>
<dbReference type="Proteomes" id="UP000026962">
    <property type="component" value="Chromosome 4"/>
</dbReference>
<proteinExistence type="predicted"/>
<dbReference type="EnsemblPlants" id="OPUNC04G08040.1">
    <property type="protein sequence ID" value="OPUNC04G08040.1"/>
    <property type="gene ID" value="OPUNC04G08040"/>
</dbReference>
<protein>
    <recommendedName>
        <fullName evidence="4">4Fe-4S ferredoxin-type domain-containing protein</fullName>
    </recommendedName>
</protein>
<dbReference type="AlphaFoldDB" id="A0A0E0KPM8"/>
<sequence length="69" mass="8201">MLPHQQISRYWLAICLLYYRPLCGFCGRYCPYSGRLHGNSGVISFQLFPFWRPFMHRNCSPRCLPPYPS</sequence>
<organism evidence="2">
    <name type="scientific">Oryza punctata</name>
    <name type="common">Red rice</name>
    <dbReference type="NCBI Taxonomy" id="4537"/>
    <lineage>
        <taxon>Eukaryota</taxon>
        <taxon>Viridiplantae</taxon>
        <taxon>Streptophyta</taxon>
        <taxon>Embryophyta</taxon>
        <taxon>Tracheophyta</taxon>
        <taxon>Spermatophyta</taxon>
        <taxon>Magnoliopsida</taxon>
        <taxon>Liliopsida</taxon>
        <taxon>Poales</taxon>
        <taxon>Poaceae</taxon>
        <taxon>BOP clade</taxon>
        <taxon>Oryzoideae</taxon>
        <taxon>Oryzeae</taxon>
        <taxon>Oryzinae</taxon>
        <taxon>Oryza</taxon>
    </lineage>
</organism>
<reference evidence="2" key="2">
    <citation type="submission" date="2018-05" db="EMBL/GenBank/DDBJ databases">
        <title>OpunRS2 (Oryza punctata Reference Sequence Version 2).</title>
        <authorList>
            <person name="Zhang J."/>
            <person name="Kudrna D."/>
            <person name="Lee S."/>
            <person name="Talag J."/>
            <person name="Welchert J."/>
            <person name="Wing R.A."/>
        </authorList>
    </citation>
    <scope>NUCLEOTIDE SEQUENCE [LARGE SCALE GENOMIC DNA]</scope>
</reference>
<evidence type="ECO:0008006" key="4">
    <source>
        <dbReference type="Google" id="ProtNLM"/>
    </source>
</evidence>
<evidence type="ECO:0000256" key="1">
    <source>
        <dbReference type="SAM" id="SignalP"/>
    </source>
</evidence>
<accession>A0A0E0KPM8</accession>
<feature type="signal peptide" evidence="1">
    <location>
        <begin position="1"/>
        <end position="24"/>
    </location>
</feature>
<dbReference type="HOGENOM" id="CLU_2780270_0_0_1"/>
<evidence type="ECO:0000313" key="2">
    <source>
        <dbReference type="EnsemblPlants" id="OPUNC04G08040.1"/>
    </source>
</evidence>
<name>A0A0E0KPM8_ORYPU</name>
<keyword evidence="3" id="KW-1185">Reference proteome</keyword>
<feature type="chain" id="PRO_5002365718" description="4Fe-4S ferredoxin-type domain-containing protein" evidence="1">
    <location>
        <begin position="25"/>
        <end position="69"/>
    </location>
</feature>
<evidence type="ECO:0000313" key="3">
    <source>
        <dbReference type="Proteomes" id="UP000026962"/>
    </source>
</evidence>
<keyword evidence="1" id="KW-0732">Signal</keyword>